<dbReference type="EMBL" id="JAOPEN010000005">
    <property type="protein sequence ID" value="KAJ4857390.1"/>
    <property type="molecule type" value="Genomic_DNA"/>
</dbReference>
<reference evidence="4" key="1">
    <citation type="submission" date="2022-09" db="EMBL/GenBank/DDBJ databases">
        <title>Chromosome-level assembly of Trichoderma breve T069, a fungus used in development of biopesticide product.</title>
        <authorList>
            <person name="Lin R."/>
            <person name="Liu T."/>
        </authorList>
    </citation>
    <scope>NUCLEOTIDE SEQUENCE</scope>
    <source>
        <strain evidence="4">T069</strain>
    </source>
</reference>
<dbReference type="PROSITE" id="PS50297">
    <property type="entry name" value="ANK_REP_REGION"/>
    <property type="match status" value="3"/>
</dbReference>
<accession>A0A9W9E4U0</accession>
<gene>
    <name evidence="4" type="ORF">T069G_08287</name>
</gene>
<feature type="repeat" description="ANK" evidence="3">
    <location>
        <begin position="221"/>
        <end position="253"/>
    </location>
</feature>
<protein>
    <submittedName>
        <fullName evidence="4">Ankyrin repeats (3 copies) domain-containing protein</fullName>
    </submittedName>
</protein>
<evidence type="ECO:0000313" key="4">
    <source>
        <dbReference type="EMBL" id="KAJ4857390.1"/>
    </source>
</evidence>
<dbReference type="PANTHER" id="PTHR24126:SF14">
    <property type="entry name" value="ANK_REP_REGION DOMAIN-CONTAINING PROTEIN"/>
    <property type="match status" value="1"/>
</dbReference>
<keyword evidence="5" id="KW-1185">Reference proteome</keyword>
<dbReference type="InterPro" id="IPR002110">
    <property type="entry name" value="Ankyrin_rpt"/>
</dbReference>
<feature type="repeat" description="ANK" evidence="3">
    <location>
        <begin position="188"/>
        <end position="220"/>
    </location>
</feature>
<sequence length="349" mass="38471">MKNKLKAAAEPFLKYVANRDAKIAGELSHQDCSHDKRFLASIKFKLQNGLNIGLRQEQDGLLLTLAIHQGFLESLQYLIEGGVDINQPYLLLSPLMHAAQFGKLECARILLDKGADKDWRDEKDDTAIIKAATAKQFEMVEFLLDEGADLMGGKYYRTNLARLCVESPQCLRKVLKRLPGAIQMKDESKITAIHNAAILCQFEAVKILTEFGANVNIMGPDKITPLMDAARNGSQEIVQYLLEKGVDVNHQDLRKSSALHEAETAGMIDILVKGGAKVNAVDVDSNTALHRRVNAREPNLLAIKKLVEAGADVNAKDNSGRTPLMRLSSVKESSVIPITIYLRSKGARS</sequence>
<evidence type="ECO:0000256" key="1">
    <source>
        <dbReference type="ARBA" id="ARBA00022737"/>
    </source>
</evidence>
<dbReference type="PROSITE" id="PS50088">
    <property type="entry name" value="ANK_REPEAT"/>
    <property type="match status" value="4"/>
</dbReference>
<evidence type="ECO:0000256" key="3">
    <source>
        <dbReference type="PROSITE-ProRule" id="PRU00023"/>
    </source>
</evidence>
<name>A0A9W9E4U0_9HYPO</name>
<keyword evidence="2 3" id="KW-0040">ANK repeat</keyword>
<dbReference type="InterPro" id="IPR036770">
    <property type="entry name" value="Ankyrin_rpt-contain_sf"/>
</dbReference>
<dbReference type="PANTHER" id="PTHR24126">
    <property type="entry name" value="ANKYRIN REPEAT, PH AND SEC7 DOMAIN CONTAINING PROTEIN SECG-RELATED"/>
    <property type="match status" value="1"/>
</dbReference>
<dbReference type="Pfam" id="PF12796">
    <property type="entry name" value="Ank_2"/>
    <property type="match status" value="2"/>
</dbReference>
<evidence type="ECO:0000256" key="2">
    <source>
        <dbReference type="ARBA" id="ARBA00023043"/>
    </source>
</evidence>
<comment type="caution">
    <text evidence="4">The sequence shown here is derived from an EMBL/GenBank/DDBJ whole genome shotgun (WGS) entry which is preliminary data.</text>
</comment>
<dbReference type="AlphaFoldDB" id="A0A9W9E4U0"/>
<dbReference type="SMART" id="SM00248">
    <property type="entry name" value="ANK"/>
    <property type="match status" value="7"/>
</dbReference>
<dbReference type="RefSeq" id="XP_056026446.1">
    <property type="nucleotide sequence ID" value="XM_056175497.1"/>
</dbReference>
<feature type="repeat" description="ANK" evidence="3">
    <location>
        <begin position="93"/>
        <end position="122"/>
    </location>
</feature>
<dbReference type="Pfam" id="PF00023">
    <property type="entry name" value="Ank"/>
    <property type="match status" value="1"/>
</dbReference>
<dbReference type="Proteomes" id="UP001140511">
    <property type="component" value="Unassembled WGS sequence"/>
</dbReference>
<dbReference type="SUPFAM" id="SSF48403">
    <property type="entry name" value="Ankyrin repeat"/>
    <property type="match status" value="1"/>
</dbReference>
<keyword evidence="1" id="KW-0677">Repeat</keyword>
<dbReference type="Gene3D" id="1.25.40.20">
    <property type="entry name" value="Ankyrin repeat-containing domain"/>
    <property type="match status" value="3"/>
</dbReference>
<feature type="repeat" description="ANK" evidence="3">
    <location>
        <begin position="284"/>
        <end position="318"/>
    </location>
</feature>
<evidence type="ECO:0000313" key="5">
    <source>
        <dbReference type="Proteomes" id="UP001140511"/>
    </source>
</evidence>
<dbReference type="GeneID" id="80870185"/>
<organism evidence="4 5">
    <name type="scientific">Trichoderma breve</name>
    <dbReference type="NCBI Taxonomy" id="2034170"/>
    <lineage>
        <taxon>Eukaryota</taxon>
        <taxon>Fungi</taxon>
        <taxon>Dikarya</taxon>
        <taxon>Ascomycota</taxon>
        <taxon>Pezizomycotina</taxon>
        <taxon>Sordariomycetes</taxon>
        <taxon>Hypocreomycetidae</taxon>
        <taxon>Hypocreales</taxon>
        <taxon>Hypocreaceae</taxon>
        <taxon>Trichoderma</taxon>
    </lineage>
</organism>
<proteinExistence type="predicted"/>